<dbReference type="AlphaFoldDB" id="A0AAV9U765"/>
<dbReference type="SUPFAM" id="SSF81383">
    <property type="entry name" value="F-box domain"/>
    <property type="match status" value="1"/>
</dbReference>
<dbReference type="Gene3D" id="1.20.1280.50">
    <property type="match status" value="1"/>
</dbReference>
<dbReference type="PROSITE" id="PS50181">
    <property type="entry name" value="FBOX"/>
    <property type="match status" value="1"/>
</dbReference>
<evidence type="ECO:0000313" key="4">
    <source>
        <dbReference type="Proteomes" id="UP001373714"/>
    </source>
</evidence>
<dbReference type="EMBL" id="JAVHNS010000014">
    <property type="protein sequence ID" value="KAK6335793.1"/>
    <property type="molecule type" value="Genomic_DNA"/>
</dbReference>
<dbReference type="InterPro" id="IPR001810">
    <property type="entry name" value="F-box_dom"/>
</dbReference>
<comment type="caution">
    <text evidence="3">The sequence shown here is derived from an EMBL/GenBank/DDBJ whole genome shotgun (WGS) entry which is preliminary data.</text>
</comment>
<evidence type="ECO:0000256" key="1">
    <source>
        <dbReference type="SAM" id="MobiDB-lite"/>
    </source>
</evidence>
<dbReference type="Proteomes" id="UP001373714">
    <property type="component" value="Unassembled WGS sequence"/>
</dbReference>
<keyword evidence="4" id="KW-1185">Reference proteome</keyword>
<feature type="region of interest" description="Disordered" evidence="1">
    <location>
        <begin position="26"/>
        <end position="83"/>
    </location>
</feature>
<organism evidence="3 4">
    <name type="scientific">Orbilia blumenaviensis</name>
    <dbReference type="NCBI Taxonomy" id="1796055"/>
    <lineage>
        <taxon>Eukaryota</taxon>
        <taxon>Fungi</taxon>
        <taxon>Dikarya</taxon>
        <taxon>Ascomycota</taxon>
        <taxon>Pezizomycotina</taxon>
        <taxon>Orbiliomycetes</taxon>
        <taxon>Orbiliales</taxon>
        <taxon>Orbiliaceae</taxon>
        <taxon>Orbilia</taxon>
    </lineage>
</organism>
<sequence length="438" mass="49435">MTELDPGTLLPEIHKIERTRYIPSTSAANLGRKRPKRSRLVHSSKVTSRIEAGRKSLSSENAADPPIEDQKVEKATCPQNQSTPATSRSAVIFLPLEIHEKILEYLPYEEHFVLAQVCDAWMEVLQMDKFAVKRYRSLRMGKEAAQQRWYCEPTLSQRYQRATTSFLLYGQKLFLEIYRDEPATATLILLDRADTRILSREERVIKKRRDMVAGSCQVLPQNCKYVEIHNLALFERDTITFTGQGAEPKMQSSSGQGIYFTTIYLNAHDYSRIRNEVEVPSVFCSSNLTLKGLMGVIDRYIKKQVLDVYGDVCGCVALFERYSNSGASQPHGIMVNLLVLVVRPQEQHLYVQNEQGSYTARLKDPTAAESFNFGFSSYGFSAPPVPFRAPSKTSKKAMSEISGHSQLNESVHDKLFNAIPGEMLDLSISAASPNETEE</sequence>
<dbReference type="InterPro" id="IPR036047">
    <property type="entry name" value="F-box-like_dom_sf"/>
</dbReference>
<accession>A0AAV9U765</accession>
<evidence type="ECO:0000313" key="3">
    <source>
        <dbReference type="EMBL" id="KAK6335793.1"/>
    </source>
</evidence>
<protein>
    <recommendedName>
        <fullName evidence="2">F-box domain-containing protein</fullName>
    </recommendedName>
</protein>
<dbReference type="SMART" id="SM00256">
    <property type="entry name" value="FBOX"/>
    <property type="match status" value="1"/>
</dbReference>
<evidence type="ECO:0000259" key="2">
    <source>
        <dbReference type="PROSITE" id="PS50181"/>
    </source>
</evidence>
<reference evidence="3 4" key="1">
    <citation type="submission" date="2019-10" db="EMBL/GenBank/DDBJ databases">
        <authorList>
            <person name="Palmer J.M."/>
        </authorList>
    </citation>
    <scope>NUCLEOTIDE SEQUENCE [LARGE SCALE GENOMIC DNA]</scope>
    <source>
        <strain evidence="3 4">TWF730</strain>
    </source>
</reference>
<feature type="compositionally biased region" description="Basic residues" evidence="1">
    <location>
        <begin position="31"/>
        <end position="42"/>
    </location>
</feature>
<gene>
    <name evidence="3" type="ORF">TWF730_003170</name>
</gene>
<dbReference type="Pfam" id="PF00646">
    <property type="entry name" value="F-box"/>
    <property type="match status" value="1"/>
</dbReference>
<name>A0AAV9U765_9PEZI</name>
<feature type="domain" description="F-box" evidence="2">
    <location>
        <begin position="88"/>
        <end position="138"/>
    </location>
</feature>
<proteinExistence type="predicted"/>